<dbReference type="AlphaFoldDB" id="A0A0G4E8B2"/>
<evidence type="ECO:0000313" key="3">
    <source>
        <dbReference type="Proteomes" id="UP000041254"/>
    </source>
</evidence>
<name>A0A0G4E8B2_VITBC</name>
<dbReference type="EMBL" id="CDMY01000028">
    <property type="protein sequence ID" value="CEL91896.1"/>
    <property type="molecule type" value="Genomic_DNA"/>
</dbReference>
<feature type="non-terminal residue" evidence="2">
    <location>
        <position position="1"/>
    </location>
</feature>
<dbReference type="VEuPathDB" id="CryptoDB:Vbra_10888"/>
<evidence type="ECO:0000256" key="1">
    <source>
        <dbReference type="SAM" id="Phobius"/>
    </source>
</evidence>
<keyword evidence="1" id="KW-1133">Transmembrane helix</keyword>
<keyword evidence="1" id="KW-0472">Membrane</keyword>
<feature type="transmembrane region" description="Helical" evidence="1">
    <location>
        <begin position="68"/>
        <end position="87"/>
    </location>
</feature>
<gene>
    <name evidence="2" type="ORF">Vbra_10888</name>
</gene>
<keyword evidence="3" id="KW-1185">Reference proteome</keyword>
<accession>A0A0G4E8B2</accession>
<sequence>QSVRIANGRRKQCDGVSLLLPRSCKSDPASNFRSSVELLTPGLLTAAAVLAALRLIAEALALVGCGHALPPAVVSAAAITAALVAMVHQRLGRSLAKDLILLWRLSNSVFQAVASSSTSDSSPPASSSTSDLQLRVGGEPLTLSAALVAHIAQRYPDSALHMLLSRGERVFELEHDAFAHWVKELELEMDKTDRSRVNNVNRVKDALLMQPIPLEPAGMPLVSYGSASYDYTKGELTVMVPHTTEPRDVKIDFHYPKQGDEGVPFML</sequence>
<dbReference type="InParanoid" id="A0A0G4E8B2"/>
<protein>
    <submittedName>
        <fullName evidence="2">Uncharacterized protein</fullName>
    </submittedName>
</protein>
<feature type="transmembrane region" description="Helical" evidence="1">
    <location>
        <begin position="38"/>
        <end position="56"/>
    </location>
</feature>
<reference evidence="2 3" key="1">
    <citation type="submission" date="2014-11" db="EMBL/GenBank/DDBJ databases">
        <authorList>
            <person name="Zhu J."/>
            <person name="Qi W."/>
            <person name="Song R."/>
        </authorList>
    </citation>
    <scope>NUCLEOTIDE SEQUENCE [LARGE SCALE GENOMIC DNA]</scope>
</reference>
<organism evidence="2 3">
    <name type="scientific">Vitrella brassicaformis (strain CCMP3155)</name>
    <dbReference type="NCBI Taxonomy" id="1169540"/>
    <lineage>
        <taxon>Eukaryota</taxon>
        <taxon>Sar</taxon>
        <taxon>Alveolata</taxon>
        <taxon>Colpodellida</taxon>
        <taxon>Vitrellaceae</taxon>
        <taxon>Vitrella</taxon>
    </lineage>
</organism>
<keyword evidence="1" id="KW-0812">Transmembrane</keyword>
<evidence type="ECO:0000313" key="2">
    <source>
        <dbReference type="EMBL" id="CEL91896.1"/>
    </source>
</evidence>
<proteinExistence type="predicted"/>
<dbReference type="Proteomes" id="UP000041254">
    <property type="component" value="Unassembled WGS sequence"/>
</dbReference>